<gene>
    <name evidence="1" type="ORF">BDN72DRAFT_851957</name>
</gene>
<reference evidence="1 2" key="1">
    <citation type="journal article" date="2019" name="Nat. Ecol. Evol.">
        <title>Megaphylogeny resolves global patterns of mushroom evolution.</title>
        <authorList>
            <person name="Varga T."/>
            <person name="Krizsan K."/>
            <person name="Foldi C."/>
            <person name="Dima B."/>
            <person name="Sanchez-Garcia M."/>
            <person name="Sanchez-Ramirez S."/>
            <person name="Szollosi G.J."/>
            <person name="Szarkandi J.G."/>
            <person name="Papp V."/>
            <person name="Albert L."/>
            <person name="Andreopoulos W."/>
            <person name="Angelini C."/>
            <person name="Antonin V."/>
            <person name="Barry K.W."/>
            <person name="Bougher N.L."/>
            <person name="Buchanan P."/>
            <person name="Buyck B."/>
            <person name="Bense V."/>
            <person name="Catcheside P."/>
            <person name="Chovatia M."/>
            <person name="Cooper J."/>
            <person name="Damon W."/>
            <person name="Desjardin D."/>
            <person name="Finy P."/>
            <person name="Geml J."/>
            <person name="Haridas S."/>
            <person name="Hughes K."/>
            <person name="Justo A."/>
            <person name="Karasinski D."/>
            <person name="Kautmanova I."/>
            <person name="Kiss B."/>
            <person name="Kocsube S."/>
            <person name="Kotiranta H."/>
            <person name="LaButti K.M."/>
            <person name="Lechner B.E."/>
            <person name="Liimatainen K."/>
            <person name="Lipzen A."/>
            <person name="Lukacs Z."/>
            <person name="Mihaltcheva S."/>
            <person name="Morgado L.N."/>
            <person name="Niskanen T."/>
            <person name="Noordeloos M.E."/>
            <person name="Ohm R.A."/>
            <person name="Ortiz-Santana B."/>
            <person name="Ovrebo C."/>
            <person name="Racz N."/>
            <person name="Riley R."/>
            <person name="Savchenko A."/>
            <person name="Shiryaev A."/>
            <person name="Soop K."/>
            <person name="Spirin V."/>
            <person name="Szebenyi C."/>
            <person name="Tomsovsky M."/>
            <person name="Tulloss R.E."/>
            <person name="Uehling J."/>
            <person name="Grigoriev I.V."/>
            <person name="Vagvolgyi C."/>
            <person name="Papp T."/>
            <person name="Martin F.M."/>
            <person name="Miettinen O."/>
            <person name="Hibbett D.S."/>
            <person name="Nagy L.G."/>
        </authorList>
    </citation>
    <scope>NUCLEOTIDE SEQUENCE [LARGE SCALE GENOMIC DNA]</scope>
    <source>
        <strain evidence="1 2">NL-1719</strain>
    </source>
</reference>
<dbReference type="EMBL" id="ML210016">
    <property type="protein sequence ID" value="TFK57820.1"/>
    <property type="molecule type" value="Genomic_DNA"/>
</dbReference>
<dbReference type="Proteomes" id="UP000308600">
    <property type="component" value="Unassembled WGS sequence"/>
</dbReference>
<proteinExistence type="predicted"/>
<accession>A0ACD2ZWR2</accession>
<evidence type="ECO:0000313" key="2">
    <source>
        <dbReference type="Proteomes" id="UP000308600"/>
    </source>
</evidence>
<name>A0ACD2ZWR2_9AGAR</name>
<sequence length="112" mass="12454">MSLRRRRDIPLIFSLGASVYTSPKGRRVHPQVITSDPSRHKTNCPSKFSSRHIQSDSQPSLLKCVGGSGWKPYNRALYDCTQLIFVTVTPPCIPSFSPSSYAIPMPRMVSSS</sequence>
<evidence type="ECO:0000313" key="1">
    <source>
        <dbReference type="EMBL" id="TFK57820.1"/>
    </source>
</evidence>
<keyword evidence="2" id="KW-1185">Reference proteome</keyword>
<organism evidence="1 2">
    <name type="scientific">Pluteus cervinus</name>
    <dbReference type="NCBI Taxonomy" id="181527"/>
    <lineage>
        <taxon>Eukaryota</taxon>
        <taxon>Fungi</taxon>
        <taxon>Dikarya</taxon>
        <taxon>Basidiomycota</taxon>
        <taxon>Agaricomycotina</taxon>
        <taxon>Agaricomycetes</taxon>
        <taxon>Agaricomycetidae</taxon>
        <taxon>Agaricales</taxon>
        <taxon>Pluteineae</taxon>
        <taxon>Pluteaceae</taxon>
        <taxon>Pluteus</taxon>
    </lineage>
</organism>
<protein>
    <submittedName>
        <fullName evidence="1">Uncharacterized protein</fullName>
    </submittedName>
</protein>